<feature type="transmembrane region" description="Helical" evidence="9">
    <location>
        <begin position="176"/>
        <end position="197"/>
    </location>
</feature>
<proteinExistence type="inferred from homology"/>
<name>A0ABN1GSQ0_9ACTN</name>
<gene>
    <name evidence="10" type="ORF">GCM10009547_20890</name>
</gene>
<evidence type="ECO:0000313" key="10">
    <source>
        <dbReference type="EMBL" id="GAA0618393.1"/>
    </source>
</evidence>
<feature type="transmembrane region" description="Helical" evidence="9">
    <location>
        <begin position="118"/>
        <end position="138"/>
    </location>
</feature>
<keyword evidence="3" id="KW-0813">Transport</keyword>
<feature type="transmembrane region" description="Helical" evidence="9">
    <location>
        <begin position="89"/>
        <end position="106"/>
    </location>
</feature>
<feature type="transmembrane region" description="Helical" evidence="9">
    <location>
        <begin position="144"/>
        <end position="164"/>
    </location>
</feature>
<dbReference type="Pfam" id="PF01032">
    <property type="entry name" value="FecCD"/>
    <property type="match status" value="1"/>
</dbReference>
<dbReference type="InterPro" id="IPR000522">
    <property type="entry name" value="ABC_transptr_permease_BtuC"/>
</dbReference>
<comment type="similarity">
    <text evidence="2">Belongs to the binding-protein-dependent transport system permease family. FecCD subfamily.</text>
</comment>
<accession>A0ABN1GSQ0</accession>
<comment type="subcellular location">
    <subcellularLocation>
        <location evidence="1">Cell membrane</location>
        <topology evidence="1">Multi-pass membrane protein</topology>
    </subcellularLocation>
</comment>
<feature type="region of interest" description="Disordered" evidence="8">
    <location>
        <begin position="1"/>
        <end position="29"/>
    </location>
</feature>
<sequence length="360" mass="37331">MGSDRMTVTHDRPNASASARPSASGSSARPRRRRPLIVLGLTGVVLLCIVLSIAIGAKPIPIGDVWAGLVSPENSENDVIIRSLRVPRTVLGLLVGAALGIAGALMQGHTRNPLADPGLLGVEAGAAFAVVLAIYSFGVTDTLGFVWFAFAGALVASLVVFALGSLGQGAATPVTLALAGAAVSALLGSFTSALILMDRQTLDVFRFWQVGALTGRPTRVIWEVLPFLIVGLLLALYNAPALNLLSLGEDVARSLGQSVFTTRAIGIASITLLTGAAVAAAGPIGFVGLVVPHVARIFTGPDYRWLLPCSALLGGSLVLLTDTIGRVVVRPGEMQVGIIMALVGAPFFIWLVRRRRLAAL</sequence>
<keyword evidence="5 9" id="KW-0812">Transmembrane</keyword>
<feature type="compositionally biased region" description="Low complexity" evidence="8">
    <location>
        <begin position="14"/>
        <end position="28"/>
    </location>
</feature>
<evidence type="ECO:0000256" key="6">
    <source>
        <dbReference type="ARBA" id="ARBA00022989"/>
    </source>
</evidence>
<evidence type="ECO:0000313" key="11">
    <source>
        <dbReference type="Proteomes" id="UP001500957"/>
    </source>
</evidence>
<dbReference type="CDD" id="cd06550">
    <property type="entry name" value="TM_ABC_iron-siderophores_like"/>
    <property type="match status" value="1"/>
</dbReference>
<keyword evidence="6 9" id="KW-1133">Transmembrane helix</keyword>
<keyword evidence="7 9" id="KW-0472">Membrane</keyword>
<evidence type="ECO:0000256" key="2">
    <source>
        <dbReference type="ARBA" id="ARBA00007935"/>
    </source>
</evidence>
<dbReference type="Proteomes" id="UP001500957">
    <property type="component" value="Unassembled WGS sequence"/>
</dbReference>
<dbReference type="PANTHER" id="PTHR30472:SF1">
    <property type="entry name" value="FE(3+) DICITRATE TRANSPORT SYSTEM PERMEASE PROTEIN FECC-RELATED"/>
    <property type="match status" value="1"/>
</dbReference>
<feature type="transmembrane region" description="Helical" evidence="9">
    <location>
        <begin position="265"/>
        <end position="291"/>
    </location>
</feature>
<evidence type="ECO:0000256" key="5">
    <source>
        <dbReference type="ARBA" id="ARBA00022692"/>
    </source>
</evidence>
<evidence type="ECO:0000256" key="1">
    <source>
        <dbReference type="ARBA" id="ARBA00004651"/>
    </source>
</evidence>
<evidence type="ECO:0000256" key="4">
    <source>
        <dbReference type="ARBA" id="ARBA00022475"/>
    </source>
</evidence>
<dbReference type="SUPFAM" id="SSF81345">
    <property type="entry name" value="ABC transporter involved in vitamin B12 uptake, BtuC"/>
    <property type="match status" value="1"/>
</dbReference>
<dbReference type="Gene3D" id="1.10.3470.10">
    <property type="entry name" value="ABC transporter involved in vitamin B12 uptake, BtuC"/>
    <property type="match status" value="1"/>
</dbReference>
<evidence type="ECO:0000256" key="3">
    <source>
        <dbReference type="ARBA" id="ARBA00022448"/>
    </source>
</evidence>
<reference evidence="10 11" key="1">
    <citation type="journal article" date="2019" name="Int. J. Syst. Evol. Microbiol.">
        <title>The Global Catalogue of Microorganisms (GCM) 10K type strain sequencing project: providing services to taxonomists for standard genome sequencing and annotation.</title>
        <authorList>
            <consortium name="The Broad Institute Genomics Platform"/>
            <consortium name="The Broad Institute Genome Sequencing Center for Infectious Disease"/>
            <person name="Wu L."/>
            <person name="Ma J."/>
        </authorList>
    </citation>
    <scope>NUCLEOTIDE SEQUENCE [LARGE SCALE GENOMIC DNA]</scope>
    <source>
        <strain evidence="10 11">JCM 10671</strain>
    </source>
</reference>
<dbReference type="PANTHER" id="PTHR30472">
    <property type="entry name" value="FERRIC ENTEROBACTIN TRANSPORT SYSTEM PERMEASE PROTEIN"/>
    <property type="match status" value="1"/>
</dbReference>
<dbReference type="EMBL" id="BAAAHE010000015">
    <property type="protein sequence ID" value="GAA0618393.1"/>
    <property type="molecule type" value="Genomic_DNA"/>
</dbReference>
<dbReference type="InterPro" id="IPR037294">
    <property type="entry name" value="ABC_BtuC-like"/>
</dbReference>
<feature type="transmembrane region" description="Helical" evidence="9">
    <location>
        <begin position="36"/>
        <end position="57"/>
    </location>
</feature>
<keyword evidence="4" id="KW-1003">Cell membrane</keyword>
<evidence type="ECO:0000256" key="7">
    <source>
        <dbReference type="ARBA" id="ARBA00023136"/>
    </source>
</evidence>
<comment type="caution">
    <text evidence="10">The sequence shown here is derived from an EMBL/GenBank/DDBJ whole genome shotgun (WGS) entry which is preliminary data.</text>
</comment>
<feature type="transmembrane region" description="Helical" evidence="9">
    <location>
        <begin position="336"/>
        <end position="353"/>
    </location>
</feature>
<evidence type="ECO:0000256" key="9">
    <source>
        <dbReference type="SAM" id="Phobius"/>
    </source>
</evidence>
<feature type="transmembrane region" description="Helical" evidence="9">
    <location>
        <begin position="224"/>
        <end position="245"/>
    </location>
</feature>
<keyword evidence="11" id="KW-1185">Reference proteome</keyword>
<organism evidence="10 11">
    <name type="scientific">Sporichthya brevicatena</name>
    <dbReference type="NCBI Taxonomy" id="171442"/>
    <lineage>
        <taxon>Bacteria</taxon>
        <taxon>Bacillati</taxon>
        <taxon>Actinomycetota</taxon>
        <taxon>Actinomycetes</taxon>
        <taxon>Sporichthyales</taxon>
        <taxon>Sporichthyaceae</taxon>
        <taxon>Sporichthya</taxon>
    </lineage>
</organism>
<protein>
    <submittedName>
        <fullName evidence="10">Iron chelate uptake ABC transporter family permease subunit</fullName>
    </submittedName>
</protein>
<evidence type="ECO:0000256" key="8">
    <source>
        <dbReference type="SAM" id="MobiDB-lite"/>
    </source>
</evidence>